<gene>
    <name evidence="3" type="ORF">ACFPN6_15510</name>
</gene>
<feature type="region of interest" description="Disordered" evidence="1">
    <location>
        <begin position="21"/>
        <end position="53"/>
    </location>
</feature>
<evidence type="ECO:0008006" key="5">
    <source>
        <dbReference type="Google" id="ProtNLM"/>
    </source>
</evidence>
<feature type="chain" id="PRO_5047225362" description="Lipoprotein" evidence="2">
    <location>
        <begin position="20"/>
        <end position="152"/>
    </location>
</feature>
<evidence type="ECO:0000313" key="4">
    <source>
        <dbReference type="Proteomes" id="UP001596156"/>
    </source>
</evidence>
<keyword evidence="4" id="KW-1185">Reference proteome</keyword>
<protein>
    <recommendedName>
        <fullName evidence="5">Lipoprotein</fullName>
    </recommendedName>
</protein>
<feature type="signal peptide" evidence="2">
    <location>
        <begin position="1"/>
        <end position="19"/>
    </location>
</feature>
<dbReference type="PROSITE" id="PS51257">
    <property type="entry name" value="PROKAR_LIPOPROTEIN"/>
    <property type="match status" value="1"/>
</dbReference>
<evidence type="ECO:0000256" key="1">
    <source>
        <dbReference type="SAM" id="MobiDB-lite"/>
    </source>
</evidence>
<feature type="compositionally biased region" description="Polar residues" evidence="1">
    <location>
        <begin position="33"/>
        <end position="48"/>
    </location>
</feature>
<sequence length="152" mass="15653">MRRCLAAATVAATFFLAGGCTDPAGTEPPARGSRNTPSADRSGRQATTALPELDVPENARVLVAETVGTGSADLPGFTPSEEAYTVYADCSGRGQVALVDRDGEGQARPIACDGAGTVGVIHTDRKPQHLAIRVTGGAADWKISVVSGDHHR</sequence>
<comment type="caution">
    <text evidence="3">The sequence shown here is derived from an EMBL/GenBank/DDBJ whole genome shotgun (WGS) entry which is preliminary data.</text>
</comment>
<dbReference type="RefSeq" id="WP_309058629.1">
    <property type="nucleotide sequence ID" value="NZ_BAAASS010000006.1"/>
</dbReference>
<organism evidence="3 4">
    <name type="scientific">Streptomyces fimbriatus</name>
    <dbReference type="NCBI Taxonomy" id="68197"/>
    <lineage>
        <taxon>Bacteria</taxon>
        <taxon>Bacillati</taxon>
        <taxon>Actinomycetota</taxon>
        <taxon>Actinomycetes</taxon>
        <taxon>Kitasatosporales</taxon>
        <taxon>Streptomycetaceae</taxon>
        <taxon>Streptomyces</taxon>
    </lineage>
</organism>
<dbReference type="Proteomes" id="UP001596156">
    <property type="component" value="Unassembled WGS sequence"/>
</dbReference>
<proteinExistence type="predicted"/>
<reference evidence="4" key="1">
    <citation type="journal article" date="2019" name="Int. J. Syst. Evol. Microbiol.">
        <title>The Global Catalogue of Microorganisms (GCM) 10K type strain sequencing project: providing services to taxonomists for standard genome sequencing and annotation.</title>
        <authorList>
            <consortium name="The Broad Institute Genomics Platform"/>
            <consortium name="The Broad Institute Genome Sequencing Center for Infectious Disease"/>
            <person name="Wu L."/>
            <person name="Ma J."/>
        </authorList>
    </citation>
    <scope>NUCLEOTIDE SEQUENCE [LARGE SCALE GENOMIC DNA]</scope>
    <source>
        <strain evidence="4">CCM 8479</strain>
    </source>
</reference>
<keyword evidence="2" id="KW-0732">Signal</keyword>
<evidence type="ECO:0000313" key="3">
    <source>
        <dbReference type="EMBL" id="MFC5225982.1"/>
    </source>
</evidence>
<evidence type="ECO:0000256" key="2">
    <source>
        <dbReference type="SAM" id="SignalP"/>
    </source>
</evidence>
<name>A0ABW0D845_STRFI</name>
<dbReference type="EMBL" id="JBHSKL010000016">
    <property type="protein sequence ID" value="MFC5225982.1"/>
    <property type="molecule type" value="Genomic_DNA"/>
</dbReference>
<accession>A0ABW0D845</accession>